<evidence type="ECO:0000256" key="11">
    <source>
        <dbReference type="ARBA" id="ARBA00048573"/>
    </source>
</evidence>
<dbReference type="NCBIfam" id="TIGR00499">
    <property type="entry name" value="lysS_bact"/>
    <property type="match status" value="1"/>
</dbReference>
<reference evidence="15" key="1">
    <citation type="journal article" date="2012" name="Bioengineered">
        <title>Additional insights into the genome of the oleaginous model alga Nannochloropsis gaditana.</title>
        <authorList>
            <person name="Jinkerson R.E."/>
            <person name="Radakovits R."/>
            <person name="Posewitz M.C."/>
        </authorList>
    </citation>
    <scope>NUCLEOTIDE SEQUENCE</scope>
    <source>
        <strain evidence="15">CCMP526</strain>
    </source>
</reference>
<evidence type="ECO:0000256" key="7">
    <source>
        <dbReference type="ARBA" id="ARBA00022840"/>
    </source>
</evidence>
<evidence type="ECO:0000256" key="9">
    <source>
        <dbReference type="ARBA" id="ARBA00023146"/>
    </source>
</evidence>
<keyword evidence="9 15" id="KW-0030">Aminoacyl-tRNA synthetase</keyword>
<dbReference type="InterPro" id="IPR004365">
    <property type="entry name" value="NA-bd_OB_tRNA"/>
</dbReference>
<dbReference type="SUPFAM" id="SSF55681">
    <property type="entry name" value="Class II aaRS and biotin synthetases"/>
    <property type="match status" value="1"/>
</dbReference>
<comment type="similarity">
    <text evidence="2">Belongs to the class-II aminoacyl-tRNA synthetase family.</text>
</comment>
<dbReference type="EMBL" id="JU964170">
    <property type="protein sequence ID" value="AFJ68659.1"/>
    <property type="molecule type" value="mRNA"/>
</dbReference>
<keyword evidence="4" id="KW-0963">Cytoplasm</keyword>
<dbReference type="InterPro" id="IPR002313">
    <property type="entry name" value="Lys-tRNA-ligase_II"/>
</dbReference>
<dbReference type="PIRSF" id="PIRSF039101">
    <property type="entry name" value="LysRS2"/>
    <property type="match status" value="1"/>
</dbReference>
<dbReference type="PRINTS" id="PR00982">
    <property type="entry name" value="TRNASYNTHLYS"/>
</dbReference>
<keyword evidence="5 15" id="KW-0436">Ligase</keyword>
<keyword evidence="8" id="KW-0648">Protein biosynthesis</keyword>
<dbReference type="Pfam" id="PF00152">
    <property type="entry name" value="tRNA-synt_2"/>
    <property type="match status" value="1"/>
</dbReference>
<dbReference type="GO" id="GO:0006430">
    <property type="term" value="P:lysyl-tRNA aminoacylation"/>
    <property type="evidence" value="ECO:0007669"/>
    <property type="project" value="InterPro"/>
</dbReference>
<dbReference type="HAMAP" id="MF_00252">
    <property type="entry name" value="Lys_tRNA_synth_class2"/>
    <property type="match status" value="1"/>
</dbReference>
<dbReference type="Pfam" id="PF01336">
    <property type="entry name" value="tRNA_anti-codon"/>
    <property type="match status" value="1"/>
</dbReference>
<dbReference type="GO" id="GO:0000049">
    <property type="term" value="F:tRNA binding"/>
    <property type="evidence" value="ECO:0007669"/>
    <property type="project" value="TreeGrafter"/>
</dbReference>
<keyword evidence="7" id="KW-0067">ATP-binding</keyword>
<dbReference type="PROSITE" id="PS50862">
    <property type="entry name" value="AA_TRNA_LIGASE_II"/>
    <property type="match status" value="1"/>
</dbReference>
<sequence length="646" mass="71057">MADESNSNGGEPLSKNALKKKLKAEALAKAKAEKLAAAPAPATRSKAGADGGDNEEELTPSQYFEARLRMIAEMEAAGTSPYPHKFHVTQGIPAFVDAYAGLESGRKQDEVTVALAGRISRKAIQGKLYFYDVTADGAKFQVMTDPKSYAAGEEAFYRVNGYLRRGDIVGVTGHPGKSKKGELSVFAKELTLLSPCLQMLPKGYTGLKNQEVRYRQRYLDLILNSETRRVFQVRARIINFIRRFLDERAFLEVETPMMNMIAGGATAKPFITYHNDLNMNLFMRIAPELYLKQLVIGGLDRVYEIGRQFRNEGIDLTHNPEFTTCEFYMAYADYHDLMDLTETLFSEMVKEITGGYVIKYHPEGPGGSELTIDFSPPWKRIPMVEGLEEKLKVKLPPLDTEAAREVLEGLCQKHDVACSAPRTVPRLLDKLVGEFLEEDIISPAFITEHPEIMSPLAKSHRTKPGLTERFELFVAKREIANAYTELNQPLVQRARFLQQAAGAAEGDDEAQVHDEEFCVALEHALPPTGGWGCGIDRLAMFLADKHNIKEVLLFPAMKPDLGPTTLAPPKASPSAPTSLPTSGPLVFSAVVPATTLPPWAGTDVGSVDGMQELSRHLSTQSFLGGKEGPSALDAVVFGAMKKGMEG</sequence>
<dbReference type="GO" id="GO:0004824">
    <property type="term" value="F:lysine-tRNA ligase activity"/>
    <property type="evidence" value="ECO:0007669"/>
    <property type="project" value="UniProtKB-EC"/>
</dbReference>
<comment type="subcellular location">
    <subcellularLocation>
        <location evidence="1">Cytoplasm</location>
    </subcellularLocation>
</comment>
<protein>
    <recommendedName>
        <fullName evidence="3 12">Lysine--tRNA ligase</fullName>
        <ecNumber evidence="3 12">6.1.1.6</ecNumber>
    </recommendedName>
    <alternativeName>
        <fullName evidence="10 12">Lysyl-tRNA synthetase</fullName>
    </alternativeName>
</protein>
<proteinExistence type="evidence at transcript level"/>
<evidence type="ECO:0000256" key="2">
    <source>
        <dbReference type="ARBA" id="ARBA00008226"/>
    </source>
</evidence>
<dbReference type="SUPFAM" id="SSF50249">
    <property type="entry name" value="Nucleic acid-binding proteins"/>
    <property type="match status" value="1"/>
</dbReference>
<dbReference type="CDD" id="cd00775">
    <property type="entry name" value="LysRS_core"/>
    <property type="match status" value="1"/>
</dbReference>
<comment type="catalytic activity">
    <reaction evidence="11 12">
        <text>tRNA(Lys) + L-lysine + ATP = L-lysyl-tRNA(Lys) + AMP + diphosphate</text>
        <dbReference type="Rhea" id="RHEA:20792"/>
        <dbReference type="Rhea" id="RHEA-COMP:9696"/>
        <dbReference type="Rhea" id="RHEA-COMP:9697"/>
        <dbReference type="ChEBI" id="CHEBI:30616"/>
        <dbReference type="ChEBI" id="CHEBI:32551"/>
        <dbReference type="ChEBI" id="CHEBI:33019"/>
        <dbReference type="ChEBI" id="CHEBI:78442"/>
        <dbReference type="ChEBI" id="CHEBI:78529"/>
        <dbReference type="ChEBI" id="CHEBI:456215"/>
        <dbReference type="EC" id="6.1.1.6"/>
    </reaction>
</comment>
<evidence type="ECO:0000256" key="13">
    <source>
        <dbReference type="SAM" id="MobiDB-lite"/>
    </source>
</evidence>
<feature type="region of interest" description="Disordered" evidence="13">
    <location>
        <begin position="33"/>
        <end position="57"/>
    </location>
</feature>
<evidence type="ECO:0000256" key="5">
    <source>
        <dbReference type="ARBA" id="ARBA00022598"/>
    </source>
</evidence>
<feature type="domain" description="Aminoacyl-transfer RNA synthetases class-II family profile" evidence="14">
    <location>
        <begin position="231"/>
        <end position="559"/>
    </location>
</feature>
<dbReference type="Gene3D" id="3.30.930.10">
    <property type="entry name" value="Bira Bifunctional Protein, Domain 2"/>
    <property type="match status" value="1"/>
</dbReference>
<name>I2CP26_NANGC</name>
<dbReference type="InterPro" id="IPR044136">
    <property type="entry name" value="Lys-tRNA-ligase_II_N"/>
</dbReference>
<evidence type="ECO:0000313" key="15">
    <source>
        <dbReference type="EMBL" id="AFJ68659.1"/>
    </source>
</evidence>
<dbReference type="InterPro" id="IPR006195">
    <property type="entry name" value="aa-tRNA-synth_II"/>
</dbReference>
<dbReference type="InterPro" id="IPR045864">
    <property type="entry name" value="aa-tRNA-synth_II/BPL/LPL"/>
</dbReference>
<dbReference type="GO" id="GO:0005524">
    <property type="term" value="F:ATP binding"/>
    <property type="evidence" value="ECO:0007669"/>
    <property type="project" value="UniProtKB-KW"/>
</dbReference>
<organism evidence="15">
    <name type="scientific">Nannochloropsis gaditana (strain CCMP526)</name>
    <name type="common">Green microalga</name>
    <name type="synonym">Microchloropsis gaditana</name>
    <dbReference type="NCBI Taxonomy" id="1093141"/>
    <lineage>
        <taxon>Eukaryota</taxon>
        <taxon>Sar</taxon>
        <taxon>Stramenopiles</taxon>
        <taxon>Ochrophyta</taxon>
        <taxon>Eustigmatophyceae</taxon>
        <taxon>Eustigmatales</taxon>
        <taxon>Monodopsidaceae</taxon>
        <taxon>Nannochloropsis</taxon>
    </lineage>
</organism>
<dbReference type="Gene3D" id="2.40.50.140">
    <property type="entry name" value="Nucleic acid-binding proteins"/>
    <property type="match status" value="1"/>
</dbReference>
<evidence type="ECO:0000256" key="3">
    <source>
        <dbReference type="ARBA" id="ARBA00013166"/>
    </source>
</evidence>
<feature type="non-terminal residue" evidence="15">
    <location>
        <position position="646"/>
    </location>
</feature>
<keyword evidence="6" id="KW-0547">Nucleotide-binding</keyword>
<dbReference type="NCBIfam" id="NF001756">
    <property type="entry name" value="PRK00484.1"/>
    <property type="match status" value="1"/>
</dbReference>
<dbReference type="EC" id="6.1.1.6" evidence="3 12"/>
<gene>
    <name evidence="15" type="ORF">NGATSA_3008800</name>
</gene>
<dbReference type="PANTHER" id="PTHR42918:SF9">
    <property type="entry name" value="LYSINE--TRNA LIGASE"/>
    <property type="match status" value="1"/>
</dbReference>
<dbReference type="InterPro" id="IPR018149">
    <property type="entry name" value="Lys-tRNA-synth_II_C"/>
</dbReference>
<dbReference type="InterPro" id="IPR004364">
    <property type="entry name" value="Aa-tRNA-synt_II"/>
</dbReference>
<dbReference type="CDD" id="cd04322">
    <property type="entry name" value="LysRS_N"/>
    <property type="match status" value="1"/>
</dbReference>
<dbReference type="FunFam" id="2.40.50.140:FF:000050">
    <property type="entry name" value="Lysine--tRNA ligase"/>
    <property type="match status" value="1"/>
</dbReference>
<evidence type="ECO:0000256" key="4">
    <source>
        <dbReference type="ARBA" id="ARBA00022490"/>
    </source>
</evidence>
<dbReference type="InterPro" id="IPR034762">
    <property type="entry name" value="Lys-tRNA-ligase_II_bac/euk"/>
</dbReference>
<dbReference type="PANTHER" id="PTHR42918">
    <property type="entry name" value="LYSYL-TRNA SYNTHETASE"/>
    <property type="match status" value="1"/>
</dbReference>
<evidence type="ECO:0000256" key="8">
    <source>
        <dbReference type="ARBA" id="ARBA00022917"/>
    </source>
</evidence>
<dbReference type="GO" id="GO:0005829">
    <property type="term" value="C:cytosol"/>
    <property type="evidence" value="ECO:0007669"/>
    <property type="project" value="TreeGrafter"/>
</dbReference>
<evidence type="ECO:0000256" key="6">
    <source>
        <dbReference type="ARBA" id="ARBA00022741"/>
    </source>
</evidence>
<dbReference type="InterPro" id="IPR012340">
    <property type="entry name" value="NA-bd_OB-fold"/>
</dbReference>
<dbReference type="AlphaFoldDB" id="I2CP26"/>
<evidence type="ECO:0000256" key="1">
    <source>
        <dbReference type="ARBA" id="ARBA00004496"/>
    </source>
</evidence>
<dbReference type="FunFam" id="3.30.930.10:FF:000238">
    <property type="entry name" value="Lysine--tRNA ligase"/>
    <property type="match status" value="1"/>
</dbReference>
<evidence type="ECO:0000256" key="12">
    <source>
        <dbReference type="RuleBase" id="RU003748"/>
    </source>
</evidence>
<evidence type="ECO:0000256" key="10">
    <source>
        <dbReference type="ARBA" id="ARBA00030563"/>
    </source>
</evidence>
<evidence type="ECO:0000259" key="14">
    <source>
        <dbReference type="PROSITE" id="PS50862"/>
    </source>
</evidence>
<accession>I2CP26</accession>
<reference evidence="15" key="2">
    <citation type="journal article" date="2012" name="Nat. Commun.">
        <title>Draft genome sequence and genetic transformation of the oleaginous alga Nannochloropis gaditana.</title>
        <authorList>
            <person name="Radakovits R."/>
            <person name="Jinkerson R.E."/>
            <person name="Fuerstenberg S.I."/>
            <person name="Tae H."/>
            <person name="Settlage R.E."/>
            <person name="Boore J.L."/>
            <person name="Posewitz M.C."/>
        </authorList>
    </citation>
    <scope>NUCLEOTIDE SEQUENCE</scope>
    <source>
        <strain evidence="15">CCMP526</strain>
    </source>
</reference>